<dbReference type="Gene3D" id="2.130.10.10">
    <property type="entry name" value="YVTN repeat-like/Quinoprotein amine dehydrogenase"/>
    <property type="match status" value="1"/>
</dbReference>
<evidence type="ECO:0000313" key="3">
    <source>
        <dbReference type="Proteomes" id="UP000190064"/>
    </source>
</evidence>
<dbReference type="PIRSF" id="PIRSF028101">
    <property type="entry name" value="UCP028101"/>
    <property type="match status" value="1"/>
</dbReference>
<name>A0A1T1HEJ8_OCELI</name>
<sequence length="395" mass="43520">MVIDMPDDTSKDISTVSRRHFLQGISGSFLLAGGCILGGVKPLHADSMPLANSLALHLASSVKTDSAGHQLLTLQRDQPNLQKSGWRGHQAVASPDGHFLVSVARRPDAQLLIEDIKSGQSYFVNADEGRHFYGHGLFTPDGRWFYAPENDYDAARGVIGRYDPQNNFKKVAEWDSHGIGPHQIAFLPLTEAESKAHPIMVIANGGIETHPDYPRIKLNPETMQPNISYINGNGELLEQVEPPHHQLSLRHLDVSVDGQVWVGAQYQGEVFESPNLIFSHRMGDTSLKSVEAVSTLWPQLRGYIASVSCHTGSDTVCITAPRDNSVTFWQRSTGKLIKTQKLEDCAGVCAHPELPIYYVSSGNGDLAAFDAKSGKKIWQQNFAGIHWDNHLTWIS</sequence>
<protein>
    <recommendedName>
        <fullName evidence="4">DUF1513 domain-containing protein</fullName>
    </recommendedName>
</protein>
<reference evidence="2" key="1">
    <citation type="submission" date="2017-02" db="EMBL/GenBank/DDBJ databases">
        <title>Draft Genome Sequence of the Salt Water Bacterium Oceanospirillum linum ATCC 11336.</title>
        <authorList>
            <person name="Trachtenberg A.M."/>
            <person name="Carney J.G."/>
            <person name="Linnane J.D."/>
            <person name="Rheaume B.A."/>
            <person name="Pitts N.L."/>
            <person name="Mykles D.L."/>
            <person name="Maclea K.S."/>
        </authorList>
    </citation>
    <scope>NUCLEOTIDE SEQUENCE [LARGE SCALE GENOMIC DNA]</scope>
    <source>
        <strain evidence="2">ATCC 11336</strain>
    </source>
</reference>
<dbReference type="EMBL" id="MTSD02000001">
    <property type="protein sequence ID" value="OOV88235.1"/>
    <property type="molecule type" value="Genomic_DNA"/>
</dbReference>
<accession>A0A1T1HEJ8</accession>
<evidence type="ECO:0000256" key="1">
    <source>
        <dbReference type="SAM" id="Phobius"/>
    </source>
</evidence>
<organism evidence="2 3">
    <name type="scientific">Oceanospirillum linum</name>
    <dbReference type="NCBI Taxonomy" id="966"/>
    <lineage>
        <taxon>Bacteria</taxon>
        <taxon>Pseudomonadati</taxon>
        <taxon>Pseudomonadota</taxon>
        <taxon>Gammaproteobacteria</taxon>
        <taxon>Oceanospirillales</taxon>
        <taxon>Oceanospirillaceae</taxon>
        <taxon>Oceanospirillum</taxon>
    </lineage>
</organism>
<gene>
    <name evidence="2" type="ORF">BTA35_0201520</name>
</gene>
<evidence type="ECO:0000313" key="2">
    <source>
        <dbReference type="EMBL" id="OOV88235.1"/>
    </source>
</evidence>
<comment type="caution">
    <text evidence="2">The sequence shown here is derived from an EMBL/GenBank/DDBJ whole genome shotgun (WGS) entry which is preliminary data.</text>
</comment>
<dbReference type="SUPFAM" id="SSF69322">
    <property type="entry name" value="Tricorn protease domain 2"/>
    <property type="match status" value="1"/>
</dbReference>
<dbReference type="AlphaFoldDB" id="A0A1T1HEJ8"/>
<keyword evidence="1" id="KW-0472">Membrane</keyword>
<evidence type="ECO:0008006" key="4">
    <source>
        <dbReference type="Google" id="ProtNLM"/>
    </source>
</evidence>
<dbReference type="InterPro" id="IPR008311">
    <property type="entry name" value="UCP028101"/>
</dbReference>
<dbReference type="Proteomes" id="UP000190064">
    <property type="component" value="Unassembled WGS sequence"/>
</dbReference>
<dbReference type="Pfam" id="PF07433">
    <property type="entry name" value="DUF1513"/>
    <property type="match status" value="1"/>
</dbReference>
<dbReference type="InterPro" id="IPR015943">
    <property type="entry name" value="WD40/YVTN_repeat-like_dom_sf"/>
</dbReference>
<proteinExistence type="predicted"/>
<keyword evidence="1" id="KW-0812">Transmembrane</keyword>
<keyword evidence="3" id="KW-1185">Reference proteome</keyword>
<keyword evidence="1" id="KW-1133">Transmembrane helix</keyword>
<feature type="transmembrane region" description="Helical" evidence="1">
    <location>
        <begin position="21"/>
        <end position="40"/>
    </location>
</feature>
<dbReference type="STRING" id="966.BTA35_0201520"/>